<gene>
    <name evidence="2" type="ORF">CEUTPL_LOCUS2813</name>
</gene>
<dbReference type="InterPro" id="IPR012675">
    <property type="entry name" value="Beta-grasp_dom_sf"/>
</dbReference>
<evidence type="ECO:0000256" key="1">
    <source>
        <dbReference type="ARBA" id="ARBA00022917"/>
    </source>
</evidence>
<dbReference type="GO" id="GO:0006435">
    <property type="term" value="P:threonyl-tRNA aminoacylation"/>
    <property type="evidence" value="ECO:0007669"/>
    <property type="project" value="TreeGrafter"/>
</dbReference>
<evidence type="ECO:0008006" key="4">
    <source>
        <dbReference type="Google" id="ProtNLM"/>
    </source>
</evidence>
<dbReference type="OrthoDB" id="5870821at2759"/>
<evidence type="ECO:0000313" key="2">
    <source>
        <dbReference type="EMBL" id="CAG9762129.1"/>
    </source>
</evidence>
<reference evidence="2" key="1">
    <citation type="submission" date="2022-01" db="EMBL/GenBank/DDBJ databases">
        <authorList>
            <person name="King R."/>
        </authorList>
    </citation>
    <scope>NUCLEOTIDE SEQUENCE</scope>
</reference>
<dbReference type="Proteomes" id="UP001152799">
    <property type="component" value="Chromosome 11"/>
</dbReference>
<dbReference type="GO" id="GO:0000166">
    <property type="term" value="F:nucleotide binding"/>
    <property type="evidence" value="ECO:0007669"/>
    <property type="project" value="InterPro"/>
</dbReference>
<protein>
    <recommendedName>
        <fullName evidence="4">39S ribosomal protein L39, mitochondrial</fullName>
    </recommendedName>
</protein>
<name>A0A9N9MHU8_9CUCU</name>
<accession>A0A9N9MHU8</accession>
<dbReference type="EMBL" id="OU892287">
    <property type="protein sequence ID" value="CAG9762129.1"/>
    <property type="molecule type" value="Genomic_DNA"/>
</dbReference>
<evidence type="ECO:0000313" key="3">
    <source>
        <dbReference type="Proteomes" id="UP001152799"/>
    </source>
</evidence>
<dbReference type="SUPFAM" id="SSF55186">
    <property type="entry name" value="ThrRS/AlaRS common domain"/>
    <property type="match status" value="1"/>
</dbReference>
<dbReference type="PANTHER" id="PTHR11451:SF44">
    <property type="entry name" value="THREONINE--TRNA LIGASE, CHLOROPLASTIC_MITOCHONDRIAL 2"/>
    <property type="match status" value="1"/>
</dbReference>
<dbReference type="PANTHER" id="PTHR11451">
    <property type="entry name" value="THREONINE-TRNA LIGASE"/>
    <property type="match status" value="1"/>
</dbReference>
<dbReference type="CDD" id="cd01667">
    <property type="entry name" value="TGS_ThrRS"/>
    <property type="match status" value="1"/>
</dbReference>
<organism evidence="2 3">
    <name type="scientific">Ceutorhynchus assimilis</name>
    <name type="common">cabbage seed weevil</name>
    <dbReference type="NCBI Taxonomy" id="467358"/>
    <lineage>
        <taxon>Eukaryota</taxon>
        <taxon>Metazoa</taxon>
        <taxon>Ecdysozoa</taxon>
        <taxon>Arthropoda</taxon>
        <taxon>Hexapoda</taxon>
        <taxon>Insecta</taxon>
        <taxon>Pterygota</taxon>
        <taxon>Neoptera</taxon>
        <taxon>Endopterygota</taxon>
        <taxon>Coleoptera</taxon>
        <taxon>Polyphaga</taxon>
        <taxon>Cucujiformia</taxon>
        <taxon>Curculionidae</taxon>
        <taxon>Ceutorhynchinae</taxon>
        <taxon>Ceutorhynchus</taxon>
    </lineage>
</organism>
<sequence length="336" mass="38033">MNSLSRTWGPLKSLSRSAGYIIKRNVSSTEEYQRQGEIFAYEQKKQTESVGRIEKIEVRYEGQPENCIFTMNKNISTPYDCAKHLGDKFRDRSAVALLDGKTLWHMHKPLPNSCTLELLHYHIQNPSAVNKVFWRTCSFLLGAVASDAFKTNIGLHLHSFPSPSVKSGSFIYDIQLDLENWQPTKPELKVLSLEFIKLCQKELPIECLDVDKDMALEIFKNNPHKTEQIPDIAAHNGEKVTLFKVGPHIDISRGPMLPNTNHVGRVTVTNILKLDTDIKGAPVYRFQGVALPKFITLNHFAYGLIEERGRILNSGRIPGDYDSLNEDNSFLAHASQ</sequence>
<keyword evidence="1" id="KW-0648">Protein biosynthesis</keyword>
<dbReference type="GO" id="GO:0004829">
    <property type="term" value="F:threonine-tRNA ligase activity"/>
    <property type="evidence" value="ECO:0007669"/>
    <property type="project" value="TreeGrafter"/>
</dbReference>
<dbReference type="InterPro" id="IPR018163">
    <property type="entry name" value="Thr/Ala-tRNA-synth_IIc_edit"/>
</dbReference>
<proteinExistence type="predicted"/>
<dbReference type="Gene3D" id="3.10.20.30">
    <property type="match status" value="1"/>
</dbReference>
<dbReference type="AlphaFoldDB" id="A0A9N9MHU8"/>
<dbReference type="GO" id="GO:0005739">
    <property type="term" value="C:mitochondrion"/>
    <property type="evidence" value="ECO:0007669"/>
    <property type="project" value="TreeGrafter"/>
</dbReference>
<dbReference type="Gene3D" id="3.30.980.10">
    <property type="entry name" value="Threonyl-trna Synthetase, Chain A, domain 2"/>
    <property type="match status" value="1"/>
</dbReference>
<keyword evidence="3" id="KW-1185">Reference proteome</keyword>